<accession>A0ACC1RY01</accession>
<name>A0ACC1RY01_9APHY</name>
<gene>
    <name evidence="1" type="ORF">NM688_g8048</name>
</gene>
<sequence length="85" mass="9854">MNVSRTSAVTSISEISSTYKADLIDNYSLASALTVVCYEALITFQYEYEFIWQRKWTFATWIFVVNRYLILANMVTDLMPFSAET</sequence>
<comment type="caution">
    <text evidence="1">The sequence shown here is derived from an EMBL/GenBank/DDBJ whole genome shotgun (WGS) entry which is preliminary data.</text>
</comment>
<proteinExistence type="predicted"/>
<evidence type="ECO:0000313" key="2">
    <source>
        <dbReference type="Proteomes" id="UP001148662"/>
    </source>
</evidence>
<reference evidence="1" key="1">
    <citation type="submission" date="2022-07" db="EMBL/GenBank/DDBJ databases">
        <title>Genome Sequence of Phlebia brevispora.</title>
        <authorList>
            <person name="Buettner E."/>
        </authorList>
    </citation>
    <scope>NUCLEOTIDE SEQUENCE</scope>
    <source>
        <strain evidence="1">MPL23</strain>
    </source>
</reference>
<dbReference type="EMBL" id="JANHOG010002047">
    <property type="protein sequence ID" value="KAJ3528026.1"/>
    <property type="molecule type" value="Genomic_DNA"/>
</dbReference>
<protein>
    <submittedName>
        <fullName evidence="1">Uncharacterized protein</fullName>
    </submittedName>
</protein>
<evidence type="ECO:0000313" key="1">
    <source>
        <dbReference type="EMBL" id="KAJ3528026.1"/>
    </source>
</evidence>
<organism evidence="1 2">
    <name type="scientific">Phlebia brevispora</name>
    <dbReference type="NCBI Taxonomy" id="194682"/>
    <lineage>
        <taxon>Eukaryota</taxon>
        <taxon>Fungi</taxon>
        <taxon>Dikarya</taxon>
        <taxon>Basidiomycota</taxon>
        <taxon>Agaricomycotina</taxon>
        <taxon>Agaricomycetes</taxon>
        <taxon>Polyporales</taxon>
        <taxon>Meruliaceae</taxon>
        <taxon>Phlebia</taxon>
    </lineage>
</organism>
<keyword evidence="2" id="KW-1185">Reference proteome</keyword>
<dbReference type="Proteomes" id="UP001148662">
    <property type="component" value="Unassembled WGS sequence"/>
</dbReference>